<evidence type="ECO:0000256" key="8">
    <source>
        <dbReference type="HAMAP-Rule" id="MF_01161"/>
    </source>
</evidence>
<comment type="similarity">
    <text evidence="8">Belongs to the tRNA(Ile)-lysidine synthase family.</text>
</comment>
<keyword evidence="6 8" id="KW-0067">ATP-binding</keyword>
<evidence type="ECO:0000313" key="10">
    <source>
        <dbReference type="EMBL" id="AOH39255.1"/>
    </source>
</evidence>
<reference evidence="11" key="1">
    <citation type="submission" date="2016-08" db="EMBL/GenBank/DDBJ databases">
        <authorList>
            <person name="Holder M.E."/>
            <person name="Ajami N.J."/>
            <person name="Petrosino J.F."/>
        </authorList>
    </citation>
    <scope>NUCLEOTIDE SEQUENCE [LARGE SCALE GENOMIC DNA]</scope>
    <source>
        <strain evidence="11">F0677</strain>
    </source>
</reference>
<dbReference type="SUPFAM" id="SSF82829">
    <property type="entry name" value="MesJ substrate recognition domain-like"/>
    <property type="match status" value="1"/>
</dbReference>
<dbReference type="CDD" id="cd01992">
    <property type="entry name" value="TilS_N"/>
    <property type="match status" value="1"/>
</dbReference>
<evidence type="ECO:0000256" key="1">
    <source>
        <dbReference type="ARBA" id="ARBA00004496"/>
    </source>
</evidence>
<dbReference type="InterPro" id="IPR012094">
    <property type="entry name" value="tRNA_Ile_lys_synt"/>
</dbReference>
<comment type="domain">
    <text evidence="8">The N-terminal region contains the highly conserved SGGXDS motif, predicted to be a P-loop motif involved in ATP binding.</text>
</comment>
<dbReference type="PANTHER" id="PTHR43033:SF1">
    <property type="entry name" value="TRNA(ILE)-LYSIDINE SYNTHASE-RELATED"/>
    <property type="match status" value="1"/>
</dbReference>
<dbReference type="SUPFAM" id="SSF56037">
    <property type="entry name" value="PheT/TilS domain"/>
    <property type="match status" value="1"/>
</dbReference>
<dbReference type="Proteomes" id="UP000094757">
    <property type="component" value="Chromosome"/>
</dbReference>
<dbReference type="InterPro" id="IPR014729">
    <property type="entry name" value="Rossmann-like_a/b/a_fold"/>
</dbReference>
<proteinExistence type="inferred from homology"/>
<dbReference type="InterPro" id="IPR012795">
    <property type="entry name" value="tRNA_Ile_lys_synt_N"/>
</dbReference>
<dbReference type="Gene3D" id="1.20.59.20">
    <property type="match status" value="1"/>
</dbReference>
<feature type="binding site" evidence="8">
    <location>
        <begin position="34"/>
        <end position="39"/>
    </location>
    <ligand>
        <name>ATP</name>
        <dbReference type="ChEBI" id="CHEBI:30616"/>
    </ligand>
</feature>
<dbReference type="KEGG" id="dpn:BCB69_04350"/>
<feature type="domain" description="Lysidine-tRNA(Ile) synthetase C-terminal" evidence="9">
    <location>
        <begin position="378"/>
        <end position="450"/>
    </location>
</feature>
<comment type="function">
    <text evidence="8">Ligates lysine onto the cytidine present at position 34 of the AUA codon-specific tRNA(Ile) that contains the anticodon CAU, in an ATP-dependent manner. Cytidine is converted to lysidine, thus changing the amino acid specificity of the tRNA from methionine to isoleucine.</text>
</comment>
<keyword evidence="5 8" id="KW-0547">Nucleotide-binding</keyword>
<name>A0A1B3WEA5_9FIRM</name>
<dbReference type="EMBL" id="CP017037">
    <property type="protein sequence ID" value="AOH39255.1"/>
    <property type="molecule type" value="Genomic_DNA"/>
</dbReference>
<dbReference type="InterPro" id="IPR011063">
    <property type="entry name" value="TilS/TtcA_N"/>
</dbReference>
<dbReference type="STRING" id="39950.BCB69_04350"/>
<dbReference type="AlphaFoldDB" id="A0A1B3WEA5"/>
<protein>
    <recommendedName>
        <fullName evidence="8">tRNA(Ile)-lysidine synthase</fullName>
        <ecNumber evidence="8">6.3.4.19</ecNumber>
    </recommendedName>
    <alternativeName>
        <fullName evidence="8">tRNA(Ile)-2-lysyl-cytidine synthase</fullName>
    </alternativeName>
    <alternativeName>
        <fullName evidence="8">tRNA(Ile)-lysidine synthetase</fullName>
    </alternativeName>
</protein>
<dbReference type="PANTHER" id="PTHR43033">
    <property type="entry name" value="TRNA(ILE)-LYSIDINE SYNTHASE-RELATED"/>
    <property type="match status" value="1"/>
</dbReference>
<dbReference type="GO" id="GO:0006400">
    <property type="term" value="P:tRNA modification"/>
    <property type="evidence" value="ECO:0007669"/>
    <property type="project" value="UniProtKB-UniRule"/>
</dbReference>
<evidence type="ECO:0000259" key="9">
    <source>
        <dbReference type="SMART" id="SM00977"/>
    </source>
</evidence>
<dbReference type="Pfam" id="PF11734">
    <property type="entry name" value="TilS_C"/>
    <property type="match status" value="1"/>
</dbReference>
<evidence type="ECO:0000256" key="4">
    <source>
        <dbReference type="ARBA" id="ARBA00022694"/>
    </source>
</evidence>
<gene>
    <name evidence="8" type="primary">tilS</name>
    <name evidence="10" type="ORF">BCB69_04350</name>
</gene>
<comment type="catalytic activity">
    <reaction evidence="7 8">
        <text>cytidine(34) in tRNA(Ile2) + L-lysine + ATP = lysidine(34) in tRNA(Ile2) + AMP + diphosphate + H(+)</text>
        <dbReference type="Rhea" id="RHEA:43744"/>
        <dbReference type="Rhea" id="RHEA-COMP:10625"/>
        <dbReference type="Rhea" id="RHEA-COMP:10670"/>
        <dbReference type="ChEBI" id="CHEBI:15378"/>
        <dbReference type="ChEBI" id="CHEBI:30616"/>
        <dbReference type="ChEBI" id="CHEBI:32551"/>
        <dbReference type="ChEBI" id="CHEBI:33019"/>
        <dbReference type="ChEBI" id="CHEBI:82748"/>
        <dbReference type="ChEBI" id="CHEBI:83665"/>
        <dbReference type="ChEBI" id="CHEBI:456215"/>
        <dbReference type="EC" id="6.3.4.19"/>
    </reaction>
</comment>
<comment type="subcellular location">
    <subcellularLocation>
        <location evidence="1 8">Cytoplasm</location>
    </subcellularLocation>
</comment>
<dbReference type="InterPro" id="IPR012796">
    <property type="entry name" value="Lysidine-tRNA-synth_C"/>
</dbReference>
<dbReference type="EC" id="6.3.4.19" evidence="8"/>
<dbReference type="GO" id="GO:0005737">
    <property type="term" value="C:cytoplasm"/>
    <property type="evidence" value="ECO:0007669"/>
    <property type="project" value="UniProtKB-SubCell"/>
</dbReference>
<evidence type="ECO:0000313" key="11">
    <source>
        <dbReference type="Proteomes" id="UP000094757"/>
    </source>
</evidence>
<dbReference type="NCBIfam" id="TIGR02433">
    <property type="entry name" value="lysidine_TilS_C"/>
    <property type="match status" value="1"/>
</dbReference>
<keyword evidence="2 8" id="KW-0963">Cytoplasm</keyword>
<dbReference type="SUPFAM" id="SSF52402">
    <property type="entry name" value="Adenine nucleotide alpha hydrolases-like"/>
    <property type="match status" value="1"/>
</dbReference>
<evidence type="ECO:0000256" key="7">
    <source>
        <dbReference type="ARBA" id="ARBA00048539"/>
    </source>
</evidence>
<dbReference type="Pfam" id="PF01171">
    <property type="entry name" value="ATP_bind_3"/>
    <property type="match status" value="1"/>
</dbReference>
<evidence type="ECO:0000256" key="5">
    <source>
        <dbReference type="ARBA" id="ARBA00022741"/>
    </source>
</evidence>
<organism evidence="10 11">
    <name type="scientific">Dialister pneumosintes</name>
    <dbReference type="NCBI Taxonomy" id="39950"/>
    <lineage>
        <taxon>Bacteria</taxon>
        <taxon>Bacillati</taxon>
        <taxon>Bacillota</taxon>
        <taxon>Negativicutes</taxon>
        <taxon>Veillonellales</taxon>
        <taxon>Veillonellaceae</taxon>
        <taxon>Dialister</taxon>
    </lineage>
</organism>
<keyword evidence="4 8" id="KW-0819">tRNA processing</keyword>
<keyword evidence="3 8" id="KW-0436">Ligase</keyword>
<dbReference type="GO" id="GO:0032267">
    <property type="term" value="F:tRNA(Ile)-lysidine synthase activity"/>
    <property type="evidence" value="ECO:0007669"/>
    <property type="project" value="UniProtKB-EC"/>
</dbReference>
<evidence type="ECO:0000256" key="6">
    <source>
        <dbReference type="ARBA" id="ARBA00022840"/>
    </source>
</evidence>
<evidence type="ECO:0000256" key="2">
    <source>
        <dbReference type="ARBA" id="ARBA00022490"/>
    </source>
</evidence>
<dbReference type="GO" id="GO:0005524">
    <property type="term" value="F:ATP binding"/>
    <property type="evidence" value="ECO:0007669"/>
    <property type="project" value="UniProtKB-UniRule"/>
</dbReference>
<dbReference type="HAMAP" id="MF_01161">
    <property type="entry name" value="tRNA_Ile_lys_synt"/>
    <property type="match status" value="1"/>
</dbReference>
<sequence length="455" mass="52420">MNTMKREDFIQATLDCAHVHNLWKEGDRILTAVSGGPDSLGLLLFFIEVAKLEKLTIGCCCVNHHMREEAESETVFVSDVCKEHGIECYIRQAEVPKIAAQTGESLETVGRNLRYKALYEIVDTREYQWIATAHHADDQAETILYHLLRGSGMLGLTGIHPKREQIIRPFLWATKSQIQEFVDTFPYKPCHDITNDMAITTRNHIRLELLPELKKYNVGIVKTLNQTAEIIREEERILTLETDKLVQQCVNKQPRKILMDIKAFNRIPLAFKRRILRRVMQSVIVENQLKGKTISFDGIEVVRDLIEHGSMGQITSHAGVMVYLACGKAEFFCGNTHDGIKEMVFDDSYELHIEEFSKHPTIIGKNQFILDADKVGHIELRQGRNDDIFFPKGMSGRKQLFKCMKDLKIPAEKRKNWPIIADENYVYWIGFLRGSRYGLPDQQTKRYLVLTLRSK</sequence>
<dbReference type="SMART" id="SM00977">
    <property type="entry name" value="TilS_C"/>
    <property type="match status" value="1"/>
</dbReference>
<accession>A0A1B3WEA5</accession>
<evidence type="ECO:0000256" key="3">
    <source>
        <dbReference type="ARBA" id="ARBA00022598"/>
    </source>
</evidence>
<dbReference type="NCBIfam" id="TIGR02432">
    <property type="entry name" value="lysidine_TilS_N"/>
    <property type="match status" value="1"/>
</dbReference>
<dbReference type="RefSeq" id="WP_069177118.1">
    <property type="nucleotide sequence ID" value="NZ_CP017037.1"/>
</dbReference>
<dbReference type="Gene3D" id="3.40.50.620">
    <property type="entry name" value="HUPs"/>
    <property type="match status" value="1"/>
</dbReference>